<evidence type="ECO:0000256" key="2">
    <source>
        <dbReference type="ARBA" id="ARBA00001946"/>
    </source>
</evidence>
<dbReference type="EC" id="5.6.2.2" evidence="5"/>
<evidence type="ECO:0000256" key="8">
    <source>
        <dbReference type="ARBA" id="ARBA00022842"/>
    </source>
</evidence>
<evidence type="ECO:0000313" key="18">
    <source>
        <dbReference type="RefSeq" id="XP_031549812.1"/>
    </source>
</evidence>
<dbReference type="GO" id="GO:0005524">
    <property type="term" value="F:ATP binding"/>
    <property type="evidence" value="ECO:0007669"/>
    <property type="project" value="InterPro"/>
</dbReference>
<dbReference type="InterPro" id="IPR036078">
    <property type="entry name" value="Spo11/TopoVI_A_sf"/>
</dbReference>
<dbReference type="GO" id="GO:0000706">
    <property type="term" value="P:meiotic DNA double-strand break processing"/>
    <property type="evidence" value="ECO:0007669"/>
    <property type="project" value="TreeGrafter"/>
</dbReference>
<dbReference type="KEGG" id="aten:116287286"/>
<comment type="cofactor">
    <cofactor evidence="2">
        <name>Mg(2+)</name>
        <dbReference type="ChEBI" id="CHEBI:18420"/>
    </cofactor>
</comment>
<feature type="domain" description="Spo11/DNA topoisomerase VI subunit A N-terminal" evidence="15">
    <location>
        <begin position="114"/>
        <end position="174"/>
    </location>
</feature>
<dbReference type="PRINTS" id="PR01551">
    <property type="entry name" value="SPO11HOMOLOG"/>
</dbReference>
<keyword evidence="17" id="KW-1185">Reference proteome</keyword>
<evidence type="ECO:0000256" key="6">
    <source>
        <dbReference type="ARBA" id="ARBA00022723"/>
    </source>
</evidence>
<dbReference type="Gene3D" id="1.10.10.10">
    <property type="entry name" value="Winged helix-like DNA-binding domain superfamily/Winged helix DNA-binding domain"/>
    <property type="match status" value="1"/>
</dbReference>
<comment type="similarity">
    <text evidence="4 14">Belongs to the TOP6A family.</text>
</comment>
<accession>A0A6P8HAX0</accession>
<feature type="active site" description="O-(5'-phospho-DNA)-tyrosine intermediate" evidence="14">
    <location>
        <position position="142"/>
    </location>
</feature>
<evidence type="ECO:0000256" key="5">
    <source>
        <dbReference type="ARBA" id="ARBA00012895"/>
    </source>
</evidence>
<dbReference type="PROSITE" id="PS52041">
    <property type="entry name" value="TOPO_IIB"/>
    <property type="match status" value="1"/>
</dbReference>
<organism evidence="17 18">
    <name type="scientific">Actinia tenebrosa</name>
    <name type="common">Australian red waratah sea anemone</name>
    <dbReference type="NCBI Taxonomy" id="6105"/>
    <lineage>
        <taxon>Eukaryota</taxon>
        <taxon>Metazoa</taxon>
        <taxon>Cnidaria</taxon>
        <taxon>Anthozoa</taxon>
        <taxon>Hexacorallia</taxon>
        <taxon>Actiniaria</taxon>
        <taxon>Actiniidae</taxon>
        <taxon>Actinia</taxon>
    </lineage>
</organism>
<dbReference type="GO" id="GO:0042138">
    <property type="term" value="P:meiotic DNA double-strand break formation"/>
    <property type="evidence" value="ECO:0007669"/>
    <property type="project" value="InterPro"/>
</dbReference>
<sequence length="400" mass="45691">MAAVGDGFWFNINRLKKQLLTSTRIEQLRELYPDKKNHNVVKVKNCTREEVIKKLEELTEKIIFDISRKEAPFFQSNNRHTWKNITFSESVGLQMLDDVSVSRVKFDSLTSIVKFAATLQVMSICHNLLQENKFATKRDVYYSDVMFYGNQSVVDEIVENISCMLKVPRHCLHVLATSKGLIAGDLRYREYDGTYTDCRNQNSGVVVSSHVNGITDIYSDAKVVIVVEKEASFQRLMNDGLLEKLKPCIVITGKGYPDVNTRQMLHMLWTTLSIPILGLVDADPHGIEILCVYKYGSKALSFDACNITVPVIQWLGVLPSDIERLSISEHVRIPLSSRDRQKCQSLLERPFMKSQPSWKQEVEIMMTKGFKAEMQALSTISTSFLTDTYVTVKIRNGRWI</sequence>
<keyword evidence="7" id="KW-0547">Nucleotide-binding</keyword>
<keyword evidence="8" id="KW-0460">Magnesium</keyword>
<dbReference type="InterPro" id="IPR036388">
    <property type="entry name" value="WH-like_DNA-bd_sf"/>
</dbReference>
<keyword evidence="9 14" id="KW-0799">Topoisomerase</keyword>
<dbReference type="GO" id="GO:0003677">
    <property type="term" value="F:DNA binding"/>
    <property type="evidence" value="ECO:0007669"/>
    <property type="project" value="UniProtKB-UniRule"/>
</dbReference>
<name>A0A6P8HAX0_ACTTE</name>
<dbReference type="GO" id="GO:0046872">
    <property type="term" value="F:metal ion binding"/>
    <property type="evidence" value="ECO:0007669"/>
    <property type="project" value="UniProtKB-KW"/>
</dbReference>
<keyword evidence="11 14" id="KW-0413">Isomerase</keyword>
<dbReference type="GO" id="GO:0003918">
    <property type="term" value="F:DNA topoisomerase type II (double strand cut, ATP-hydrolyzing) activity"/>
    <property type="evidence" value="ECO:0007669"/>
    <property type="project" value="UniProtKB-UniRule"/>
</dbReference>
<dbReference type="PANTHER" id="PTHR10848">
    <property type="entry name" value="MEIOTIC RECOMBINATION PROTEIN SPO11"/>
    <property type="match status" value="1"/>
</dbReference>
<protein>
    <recommendedName>
        <fullName evidence="5">DNA topoisomerase (ATP-hydrolyzing)</fullName>
        <ecNumber evidence="5">5.6.2.2</ecNumber>
    </recommendedName>
    <alternativeName>
        <fullName evidence="13">Meiotic recombination protein SPO11-3</fullName>
    </alternativeName>
</protein>
<evidence type="ECO:0000256" key="9">
    <source>
        <dbReference type="ARBA" id="ARBA00023029"/>
    </source>
</evidence>
<reference evidence="18" key="1">
    <citation type="submission" date="2025-08" db="UniProtKB">
        <authorList>
            <consortium name="RefSeq"/>
        </authorList>
    </citation>
    <scope>IDENTIFICATION</scope>
    <source>
        <tissue evidence="18">Tentacle</tissue>
    </source>
</reference>
<evidence type="ECO:0000256" key="10">
    <source>
        <dbReference type="ARBA" id="ARBA00023125"/>
    </source>
</evidence>
<evidence type="ECO:0000256" key="1">
    <source>
        <dbReference type="ARBA" id="ARBA00000185"/>
    </source>
</evidence>
<dbReference type="InParanoid" id="A0A6P8HAX0"/>
<dbReference type="FunFam" id="1.10.10.10:FF:000387">
    <property type="entry name" value="DNA topoisomerase 6 subunit A"/>
    <property type="match status" value="1"/>
</dbReference>
<evidence type="ECO:0000256" key="7">
    <source>
        <dbReference type="ARBA" id="ARBA00022741"/>
    </source>
</evidence>
<dbReference type="RefSeq" id="XP_031549812.1">
    <property type="nucleotide sequence ID" value="XM_031693952.1"/>
</dbReference>
<dbReference type="Gene3D" id="3.40.1360.10">
    <property type="match status" value="1"/>
</dbReference>
<evidence type="ECO:0000256" key="11">
    <source>
        <dbReference type="ARBA" id="ARBA00023235"/>
    </source>
</evidence>
<keyword evidence="10 14" id="KW-0238">DNA-binding</keyword>
<evidence type="ECO:0000259" key="15">
    <source>
        <dbReference type="Pfam" id="PF04406"/>
    </source>
</evidence>
<dbReference type="InterPro" id="IPR013048">
    <property type="entry name" value="Meiotic_Spo11"/>
</dbReference>
<dbReference type="Pfam" id="PF04406">
    <property type="entry name" value="TP6A_N"/>
    <property type="match status" value="1"/>
</dbReference>
<feature type="domain" description="Topoisomerase 6 subunit A/Spo11 TOPRIM" evidence="16">
    <location>
        <begin position="223"/>
        <end position="394"/>
    </location>
</feature>
<dbReference type="AlphaFoldDB" id="A0A6P8HAX0"/>
<dbReference type="InterPro" id="IPR002815">
    <property type="entry name" value="Spo11/TopoVI_A"/>
</dbReference>
<dbReference type="GO" id="GO:0007131">
    <property type="term" value="P:reciprocal meiotic recombination"/>
    <property type="evidence" value="ECO:0007669"/>
    <property type="project" value="TreeGrafter"/>
</dbReference>
<evidence type="ECO:0000256" key="14">
    <source>
        <dbReference type="PROSITE-ProRule" id="PRU01385"/>
    </source>
</evidence>
<dbReference type="PANTHER" id="PTHR10848:SF0">
    <property type="entry name" value="MEIOTIC RECOMBINATION PROTEIN SPO11"/>
    <property type="match status" value="1"/>
</dbReference>
<evidence type="ECO:0000256" key="12">
    <source>
        <dbReference type="ARBA" id="ARBA00023242"/>
    </source>
</evidence>
<dbReference type="PRINTS" id="PR01550">
    <property type="entry name" value="TOP6AFAMILY"/>
</dbReference>
<dbReference type="Pfam" id="PF21180">
    <property type="entry name" value="TOP6A-Spo11_Toprim"/>
    <property type="match status" value="1"/>
</dbReference>
<dbReference type="GeneID" id="116287286"/>
<dbReference type="CDD" id="cd00223">
    <property type="entry name" value="TOPRIM_TopoIIB_SPO"/>
    <property type="match status" value="1"/>
</dbReference>
<evidence type="ECO:0000313" key="17">
    <source>
        <dbReference type="Proteomes" id="UP000515163"/>
    </source>
</evidence>
<dbReference type="FunCoup" id="A0A6P8HAX0">
    <property type="interactions" value="130"/>
</dbReference>
<dbReference type="InterPro" id="IPR013049">
    <property type="entry name" value="Spo11/TopoVI_A_N"/>
</dbReference>
<keyword evidence="6" id="KW-0479">Metal-binding</keyword>
<comment type="catalytic activity">
    <reaction evidence="1 14">
        <text>ATP-dependent breakage, passage and rejoining of double-stranded DNA.</text>
        <dbReference type="EC" id="5.6.2.2"/>
    </reaction>
</comment>
<dbReference type="FunFam" id="3.40.1360.10:FF:000003">
    <property type="entry name" value="DNA topoisomerase 6 subunit A"/>
    <property type="match status" value="1"/>
</dbReference>
<evidence type="ECO:0000256" key="4">
    <source>
        <dbReference type="ARBA" id="ARBA00006559"/>
    </source>
</evidence>
<comment type="subcellular location">
    <subcellularLocation>
        <location evidence="3">Nucleus</location>
    </subcellularLocation>
</comment>
<dbReference type="InterPro" id="IPR034136">
    <property type="entry name" value="TOPRIM_Topo6A/Spo11"/>
</dbReference>
<dbReference type="GO" id="GO:0000228">
    <property type="term" value="C:nuclear chromosome"/>
    <property type="evidence" value="ECO:0007669"/>
    <property type="project" value="TreeGrafter"/>
</dbReference>
<dbReference type="Proteomes" id="UP000515163">
    <property type="component" value="Unplaced"/>
</dbReference>
<evidence type="ECO:0000259" key="16">
    <source>
        <dbReference type="Pfam" id="PF21180"/>
    </source>
</evidence>
<keyword evidence="12" id="KW-0539">Nucleus</keyword>
<evidence type="ECO:0000256" key="3">
    <source>
        <dbReference type="ARBA" id="ARBA00004123"/>
    </source>
</evidence>
<proteinExistence type="inferred from homology"/>
<dbReference type="SUPFAM" id="SSF56726">
    <property type="entry name" value="DNA topoisomerase IV, alpha subunit"/>
    <property type="match status" value="1"/>
</dbReference>
<dbReference type="OrthoDB" id="5377392at2759"/>
<evidence type="ECO:0000256" key="13">
    <source>
        <dbReference type="ARBA" id="ARBA00082656"/>
    </source>
</evidence>
<gene>
    <name evidence="18" type="primary">LOC116287286</name>
</gene>